<gene>
    <name evidence="1" type="ordered locus">LKI_02805</name>
</gene>
<dbReference type="KEGG" id="lki:LKI_02805"/>
<protein>
    <submittedName>
        <fullName evidence="1">Uncharacterized protein</fullName>
    </submittedName>
</protein>
<sequence>MFMISAHCPVISNDCTSFNNKTNNFIAILIKHAQKTTFIIIFVKNPL</sequence>
<evidence type="ECO:0000313" key="2">
    <source>
        <dbReference type="Proteomes" id="UP000002362"/>
    </source>
</evidence>
<evidence type="ECO:0000313" key="1">
    <source>
        <dbReference type="EMBL" id="ADG40104.1"/>
    </source>
</evidence>
<dbReference type="EMBL" id="CP001758">
    <property type="protein sequence ID" value="ADG40104.1"/>
    <property type="molecule type" value="Genomic_DNA"/>
</dbReference>
<reference evidence="1 2" key="1">
    <citation type="journal article" date="2010" name="J. Bacteriol.">
        <title>Complete genome sequence analysis of Leuconostoc kimchii IMSNU 11154.</title>
        <authorList>
            <person name="Oh H.M."/>
            <person name="Cho Y.J."/>
            <person name="Kim B.K."/>
            <person name="Roe J.H."/>
            <person name="Kang S.O."/>
            <person name="Nahm B.H."/>
            <person name="Jeong G."/>
            <person name="Han H.U."/>
            <person name="Chun J."/>
        </authorList>
    </citation>
    <scope>NUCLEOTIDE SEQUENCE [LARGE SCALE GENOMIC DNA]</scope>
    <source>
        <strain evidence="2">IMSNU 11154 / KCTC 2386 / IH25</strain>
    </source>
</reference>
<dbReference type="Proteomes" id="UP000002362">
    <property type="component" value="Chromosome"/>
</dbReference>
<dbReference type="HOGENOM" id="CLU_3169812_0_0_9"/>
<accession>D5T1F5</accession>
<dbReference type="AlphaFoldDB" id="D5T1F5"/>
<dbReference type="STRING" id="762051.LKI_02805"/>
<organism evidence="1 2">
    <name type="scientific">Leuconostoc kimchii (strain IMSNU 11154 / KCTC 2386 / IH25)</name>
    <dbReference type="NCBI Taxonomy" id="762051"/>
    <lineage>
        <taxon>Bacteria</taxon>
        <taxon>Bacillati</taxon>
        <taxon>Bacillota</taxon>
        <taxon>Bacilli</taxon>
        <taxon>Lactobacillales</taxon>
        <taxon>Lactobacillaceae</taxon>
        <taxon>Leuconostoc</taxon>
    </lineage>
</organism>
<name>D5T1F5_LEUKI</name>
<proteinExistence type="predicted"/>